<dbReference type="CDD" id="cd18186">
    <property type="entry name" value="BTB_POZ_ZBTB_KLHL-like"/>
    <property type="match status" value="1"/>
</dbReference>
<proteinExistence type="predicted"/>
<dbReference type="EMBL" id="BMAW01046047">
    <property type="protein sequence ID" value="GFS53209.1"/>
    <property type="molecule type" value="Genomic_DNA"/>
</dbReference>
<evidence type="ECO:0000313" key="2">
    <source>
        <dbReference type="EMBL" id="GFS53209.1"/>
    </source>
</evidence>
<evidence type="ECO:0000313" key="3">
    <source>
        <dbReference type="Proteomes" id="UP000887013"/>
    </source>
</evidence>
<dbReference type="AlphaFoldDB" id="A0A8X6MHA4"/>
<evidence type="ECO:0000259" key="1">
    <source>
        <dbReference type="PROSITE" id="PS50097"/>
    </source>
</evidence>
<dbReference type="SUPFAM" id="SSF54695">
    <property type="entry name" value="POZ domain"/>
    <property type="match status" value="1"/>
</dbReference>
<protein>
    <submittedName>
        <fullName evidence="2">TD and POZ domain-containing protein 3</fullName>
    </submittedName>
</protein>
<dbReference type="SMART" id="SM00225">
    <property type="entry name" value="BTB"/>
    <property type="match status" value="1"/>
</dbReference>
<dbReference type="InterPro" id="IPR000210">
    <property type="entry name" value="BTB/POZ_dom"/>
</dbReference>
<dbReference type="Gene3D" id="1.25.40.420">
    <property type="match status" value="1"/>
</dbReference>
<dbReference type="PANTHER" id="PTHR24413">
    <property type="entry name" value="SPECKLE-TYPE POZ PROTEIN"/>
    <property type="match status" value="1"/>
</dbReference>
<reference evidence="2" key="1">
    <citation type="submission" date="2020-08" db="EMBL/GenBank/DDBJ databases">
        <title>Multicomponent nature underlies the extraordinary mechanical properties of spider dragline silk.</title>
        <authorList>
            <person name="Kono N."/>
            <person name="Nakamura H."/>
            <person name="Mori M."/>
            <person name="Yoshida Y."/>
            <person name="Ohtoshi R."/>
            <person name="Malay A.D."/>
            <person name="Moran D.A.P."/>
            <person name="Tomita M."/>
            <person name="Numata K."/>
            <person name="Arakawa K."/>
        </authorList>
    </citation>
    <scope>NUCLEOTIDE SEQUENCE</scope>
</reference>
<keyword evidence="3" id="KW-1185">Reference proteome</keyword>
<organism evidence="2 3">
    <name type="scientific">Nephila pilipes</name>
    <name type="common">Giant wood spider</name>
    <name type="synonym">Nephila maculata</name>
    <dbReference type="NCBI Taxonomy" id="299642"/>
    <lineage>
        <taxon>Eukaryota</taxon>
        <taxon>Metazoa</taxon>
        <taxon>Ecdysozoa</taxon>
        <taxon>Arthropoda</taxon>
        <taxon>Chelicerata</taxon>
        <taxon>Arachnida</taxon>
        <taxon>Araneae</taxon>
        <taxon>Araneomorphae</taxon>
        <taxon>Entelegynae</taxon>
        <taxon>Araneoidea</taxon>
        <taxon>Nephilidae</taxon>
        <taxon>Nephila</taxon>
    </lineage>
</organism>
<feature type="domain" description="BTB" evidence="1">
    <location>
        <begin position="2"/>
        <end position="69"/>
    </location>
</feature>
<dbReference type="Gene3D" id="3.30.710.10">
    <property type="entry name" value="Potassium Channel Kv1.1, Chain A"/>
    <property type="match status" value="1"/>
</dbReference>
<dbReference type="Pfam" id="PF00651">
    <property type="entry name" value="BTB"/>
    <property type="match status" value="1"/>
</dbReference>
<sequence length="174" mass="19992">MTDVELLVDGRIIRAHKFILQSRSPVFRKMFEHDTTEKECGSVEVTDVAFIPLQALVQYLYTGEVQKLPFEDLCDLYAAADKYEVCALQQACSETLLSSINRETVCRILVLSDLHNDTVLREHAVMYVLCNFPTIRETADWESTVRMHHNIASDILEKVFRFSGELFSLSLNRD</sequence>
<gene>
    <name evidence="2" type="primary">Tdpoz3_35</name>
    <name evidence="2" type="ORF">NPIL_369921</name>
</gene>
<dbReference type="Proteomes" id="UP000887013">
    <property type="component" value="Unassembled WGS sequence"/>
</dbReference>
<dbReference type="PROSITE" id="PS50097">
    <property type="entry name" value="BTB"/>
    <property type="match status" value="1"/>
</dbReference>
<dbReference type="OrthoDB" id="6437200at2759"/>
<comment type="caution">
    <text evidence="2">The sequence shown here is derived from an EMBL/GenBank/DDBJ whole genome shotgun (WGS) entry which is preliminary data.</text>
</comment>
<name>A0A8X6MHA4_NEPPI</name>
<accession>A0A8X6MHA4</accession>
<dbReference type="InterPro" id="IPR011333">
    <property type="entry name" value="SKP1/BTB/POZ_sf"/>
</dbReference>